<keyword evidence="3 11" id="KW-0378">Hydrolase</keyword>
<dbReference type="GO" id="GO:0005829">
    <property type="term" value="C:cytosol"/>
    <property type="evidence" value="ECO:0007669"/>
    <property type="project" value="TreeGrafter"/>
</dbReference>
<dbReference type="InterPro" id="IPR014016">
    <property type="entry name" value="UvrD-like_ATP-bd"/>
</dbReference>
<dbReference type="AlphaFoldDB" id="A0A2S6FWV0"/>
<dbReference type="PANTHER" id="PTHR11070">
    <property type="entry name" value="UVRD / RECB / PCRA DNA HELICASE FAMILY MEMBER"/>
    <property type="match status" value="1"/>
</dbReference>
<organism evidence="15 16">
    <name type="scientific">Clostridium algidicarnis DSM 15099</name>
    <dbReference type="NCBI Taxonomy" id="1121295"/>
    <lineage>
        <taxon>Bacteria</taxon>
        <taxon>Bacillati</taxon>
        <taxon>Bacillota</taxon>
        <taxon>Clostridia</taxon>
        <taxon>Eubacteriales</taxon>
        <taxon>Clostridiaceae</taxon>
        <taxon>Clostridium</taxon>
    </lineage>
</organism>
<proteinExistence type="inferred from homology"/>
<evidence type="ECO:0000256" key="7">
    <source>
        <dbReference type="ARBA" id="ARBA00023235"/>
    </source>
</evidence>
<dbReference type="GO" id="GO:0016887">
    <property type="term" value="F:ATP hydrolysis activity"/>
    <property type="evidence" value="ECO:0007669"/>
    <property type="project" value="RHEA"/>
</dbReference>
<keyword evidence="2 11" id="KW-0547">Nucleotide-binding</keyword>
<comment type="similarity">
    <text evidence="1">Belongs to the helicase family. UvrD subfamily.</text>
</comment>
<keyword evidence="7" id="KW-0413">Isomerase</keyword>
<dbReference type="Gene3D" id="1.10.10.160">
    <property type="match status" value="1"/>
</dbReference>
<evidence type="ECO:0000256" key="9">
    <source>
        <dbReference type="ARBA" id="ARBA00034808"/>
    </source>
</evidence>
<evidence type="ECO:0000256" key="11">
    <source>
        <dbReference type="PROSITE-ProRule" id="PRU00560"/>
    </source>
</evidence>
<evidence type="ECO:0000313" key="16">
    <source>
        <dbReference type="Proteomes" id="UP000239863"/>
    </source>
</evidence>
<dbReference type="Proteomes" id="UP000239863">
    <property type="component" value="Unassembled WGS sequence"/>
</dbReference>
<evidence type="ECO:0000256" key="5">
    <source>
        <dbReference type="ARBA" id="ARBA00022840"/>
    </source>
</evidence>
<comment type="caution">
    <text evidence="15">The sequence shown here is derived from an EMBL/GenBank/DDBJ whole genome shotgun (WGS) entry which is preliminary data.</text>
</comment>
<evidence type="ECO:0000256" key="4">
    <source>
        <dbReference type="ARBA" id="ARBA00022806"/>
    </source>
</evidence>
<dbReference type="GO" id="GO:0000725">
    <property type="term" value="P:recombinational repair"/>
    <property type="evidence" value="ECO:0007669"/>
    <property type="project" value="TreeGrafter"/>
</dbReference>
<dbReference type="OrthoDB" id="9810135at2"/>
<evidence type="ECO:0000313" key="15">
    <source>
        <dbReference type="EMBL" id="PPK48031.1"/>
    </source>
</evidence>
<protein>
    <recommendedName>
        <fullName evidence="9">DNA 3'-5' helicase</fullName>
        <ecNumber evidence="9">5.6.2.4</ecNumber>
    </recommendedName>
</protein>
<evidence type="ECO:0000259" key="14">
    <source>
        <dbReference type="PROSITE" id="PS51217"/>
    </source>
</evidence>
<evidence type="ECO:0000259" key="13">
    <source>
        <dbReference type="PROSITE" id="PS51198"/>
    </source>
</evidence>
<dbReference type="GO" id="GO:0043138">
    <property type="term" value="F:3'-5' DNA helicase activity"/>
    <property type="evidence" value="ECO:0007669"/>
    <property type="project" value="UniProtKB-EC"/>
</dbReference>
<dbReference type="PROSITE" id="PS51198">
    <property type="entry name" value="UVRD_HELICASE_ATP_BIND"/>
    <property type="match status" value="1"/>
</dbReference>
<reference evidence="15 16" key="1">
    <citation type="submission" date="2018-02" db="EMBL/GenBank/DDBJ databases">
        <title>Genomic Encyclopedia of Archaeal and Bacterial Type Strains, Phase II (KMG-II): from individual species to whole genera.</title>
        <authorList>
            <person name="Goeker M."/>
        </authorList>
    </citation>
    <scope>NUCLEOTIDE SEQUENCE [LARGE SCALE GENOMIC DNA]</scope>
    <source>
        <strain evidence="15 16">DSM 15099</strain>
    </source>
</reference>
<keyword evidence="5 11" id="KW-0067">ATP-binding</keyword>
<dbReference type="GO" id="GO:0005524">
    <property type="term" value="F:ATP binding"/>
    <property type="evidence" value="ECO:0007669"/>
    <property type="project" value="UniProtKB-UniRule"/>
</dbReference>
<dbReference type="CDD" id="cd17932">
    <property type="entry name" value="DEXQc_UvrD"/>
    <property type="match status" value="1"/>
</dbReference>
<dbReference type="InterPro" id="IPR000212">
    <property type="entry name" value="DNA_helicase_UvrD/REP"/>
</dbReference>
<evidence type="ECO:0000256" key="1">
    <source>
        <dbReference type="ARBA" id="ARBA00009922"/>
    </source>
</evidence>
<dbReference type="STRING" id="37659.GCA_000703125_00231"/>
<comment type="catalytic activity">
    <reaction evidence="8">
        <text>Couples ATP hydrolysis with the unwinding of duplex DNA by translocating in the 3'-5' direction.</text>
        <dbReference type="EC" id="5.6.2.4"/>
    </reaction>
</comment>
<feature type="domain" description="UvrD-like helicase ATP-binding" evidence="13">
    <location>
        <begin position="4"/>
        <end position="272"/>
    </location>
</feature>
<evidence type="ECO:0000256" key="2">
    <source>
        <dbReference type="ARBA" id="ARBA00022741"/>
    </source>
</evidence>
<sequence>MMSFSLDEYQKNAVTTKEKNLLIISAPGSGKTTVIVNRVNYIVKELNVNPNNIVVITFTRSAAQNMKERYLKMTKDTNAPFFGTFHGLFYKICNRHYGNIKIIEQRDTYRIINNVLVKYLDEIGEEKVREVLNDISILKSSFINIEDFNPSMDKEIFKNCFESYENYKKEKGLWDFDDIQINTAQLFEENKKILDGYRKLFKYMLVDEFQDCDDTQIHILKLLNKYNSIFVVGDEDQCIYSFRGSKPECMVDFSNTFKDGSKVYLSYNYRSTENIVETAKNLIEFNKMRNDKVIKSYRKDRKPIFNKQVLDEAFQSNDISQKISLYLEMEDCKYKDNAILYRTNLESRPLIDTFIRNKIPFVLLDKEYNFFEHFICKDMIAYLRLSIDPFNRQDFCRIINKPFRYISKVNLDKVRNYKFKDDCFCILKDIDGLAAFQAKAVDTLRKDILWLNKLSLRSAIDFIITDLGYINYLREYSEKFKIKLSDLEEILEEFKNASEEYNSIILFLAHVENVKEELEKSKKVKNKDAVIMSTIHGVKGMEFKNVYIINCNDDIIPHVNSKKDSLEEERRLFYVAITRAIDNLFIYSTEYMRGKKREISPFLKECKLQEERISIPYKKGDKIYHKAFKEGVISSVEDYELEIEFTDGIKRRFDFKVLYMNKLITKLN</sequence>
<dbReference type="Pfam" id="PF00580">
    <property type="entry name" value="UvrD-helicase"/>
    <property type="match status" value="1"/>
</dbReference>
<gene>
    <name evidence="15" type="ORF">BD821_11191</name>
</gene>
<dbReference type="InterPro" id="IPR027417">
    <property type="entry name" value="P-loop_NTPase"/>
</dbReference>
<dbReference type="EMBL" id="PTIS01000011">
    <property type="protein sequence ID" value="PPK48031.1"/>
    <property type="molecule type" value="Genomic_DNA"/>
</dbReference>
<keyword evidence="12" id="KW-0175">Coiled coil</keyword>
<evidence type="ECO:0000256" key="8">
    <source>
        <dbReference type="ARBA" id="ARBA00034617"/>
    </source>
</evidence>
<dbReference type="Gene3D" id="3.40.50.300">
    <property type="entry name" value="P-loop containing nucleotide triphosphate hydrolases"/>
    <property type="match status" value="2"/>
</dbReference>
<comment type="catalytic activity">
    <reaction evidence="10">
        <text>ATP + H2O = ADP + phosphate + H(+)</text>
        <dbReference type="Rhea" id="RHEA:13065"/>
        <dbReference type="ChEBI" id="CHEBI:15377"/>
        <dbReference type="ChEBI" id="CHEBI:15378"/>
        <dbReference type="ChEBI" id="CHEBI:30616"/>
        <dbReference type="ChEBI" id="CHEBI:43474"/>
        <dbReference type="ChEBI" id="CHEBI:456216"/>
        <dbReference type="EC" id="5.6.2.4"/>
    </reaction>
</comment>
<name>A0A2S6FWV0_9CLOT</name>
<dbReference type="EC" id="5.6.2.4" evidence="9"/>
<feature type="binding site" evidence="11">
    <location>
        <begin position="25"/>
        <end position="32"/>
    </location>
    <ligand>
        <name>ATP</name>
        <dbReference type="ChEBI" id="CHEBI:30616"/>
    </ligand>
</feature>
<dbReference type="Gene3D" id="1.10.486.10">
    <property type="entry name" value="PCRA, domain 4"/>
    <property type="match status" value="1"/>
</dbReference>
<feature type="domain" description="UvrD-like helicase C-terminal" evidence="14">
    <location>
        <begin position="273"/>
        <end position="540"/>
    </location>
</feature>
<keyword evidence="4 11" id="KW-0347">Helicase</keyword>
<evidence type="ECO:0000256" key="12">
    <source>
        <dbReference type="SAM" id="Coils"/>
    </source>
</evidence>
<evidence type="ECO:0000256" key="6">
    <source>
        <dbReference type="ARBA" id="ARBA00023125"/>
    </source>
</evidence>
<keyword evidence="6" id="KW-0238">DNA-binding</keyword>
<evidence type="ECO:0000256" key="3">
    <source>
        <dbReference type="ARBA" id="ARBA00022801"/>
    </source>
</evidence>
<dbReference type="PROSITE" id="PS51217">
    <property type="entry name" value="UVRD_HELICASE_CTER"/>
    <property type="match status" value="1"/>
</dbReference>
<dbReference type="Pfam" id="PF13361">
    <property type="entry name" value="UvrD_C"/>
    <property type="match status" value="1"/>
</dbReference>
<dbReference type="GO" id="GO:0003677">
    <property type="term" value="F:DNA binding"/>
    <property type="evidence" value="ECO:0007669"/>
    <property type="project" value="UniProtKB-KW"/>
</dbReference>
<dbReference type="RefSeq" id="WP_104410160.1">
    <property type="nucleotide sequence ID" value="NZ_PTIS01000011.1"/>
</dbReference>
<dbReference type="PANTHER" id="PTHR11070:SF2">
    <property type="entry name" value="ATP-DEPENDENT DNA HELICASE SRS2"/>
    <property type="match status" value="1"/>
</dbReference>
<dbReference type="SUPFAM" id="SSF52540">
    <property type="entry name" value="P-loop containing nucleoside triphosphate hydrolases"/>
    <property type="match status" value="1"/>
</dbReference>
<dbReference type="InterPro" id="IPR014017">
    <property type="entry name" value="DNA_helicase_UvrD-like_C"/>
</dbReference>
<evidence type="ECO:0000256" key="10">
    <source>
        <dbReference type="ARBA" id="ARBA00048988"/>
    </source>
</evidence>
<dbReference type="GO" id="GO:0033202">
    <property type="term" value="C:DNA helicase complex"/>
    <property type="evidence" value="ECO:0007669"/>
    <property type="project" value="TreeGrafter"/>
</dbReference>
<feature type="coiled-coil region" evidence="12">
    <location>
        <begin position="477"/>
        <end position="528"/>
    </location>
</feature>
<dbReference type="InterPro" id="IPR013986">
    <property type="entry name" value="DExx_box_DNA_helicase_dom_sf"/>
</dbReference>
<accession>A0A2S6FWV0</accession>